<dbReference type="EMBL" id="WNVG01000452">
    <property type="protein sequence ID" value="MDZ5034346.1"/>
    <property type="molecule type" value="Genomic_DNA"/>
</dbReference>
<proteinExistence type="predicted"/>
<evidence type="ECO:0000313" key="4">
    <source>
        <dbReference type="EMBL" id="MDZ5034346.1"/>
    </source>
</evidence>
<dbReference type="InterPro" id="IPR052047">
    <property type="entry name" value="GH94_Enzymes"/>
</dbReference>
<dbReference type="SUPFAM" id="SSF48208">
    <property type="entry name" value="Six-hairpin glycosidases"/>
    <property type="match status" value="1"/>
</dbReference>
<dbReference type="Proteomes" id="UP001289066">
    <property type="component" value="Unassembled WGS sequence"/>
</dbReference>
<evidence type="ECO:0000313" key="5">
    <source>
        <dbReference type="Proteomes" id="UP001289066"/>
    </source>
</evidence>
<dbReference type="InterPro" id="IPR008928">
    <property type="entry name" value="6-hairpin_glycosidase_sf"/>
</dbReference>
<dbReference type="AlphaFoldDB" id="A0AAW9IVX2"/>
<reference evidence="4" key="1">
    <citation type="submission" date="2019-11" db="EMBL/GenBank/DDBJ databases">
        <title>Characterization of Clostridium perfringens isolates from swine manure treated agricultural soils.</title>
        <authorList>
            <person name="Wushke S.T."/>
        </authorList>
    </citation>
    <scope>NUCLEOTIDE SEQUENCE</scope>
    <source>
        <strain evidence="4">X15</strain>
    </source>
</reference>
<protein>
    <submittedName>
        <fullName evidence="4">NdvB</fullName>
    </submittedName>
</protein>
<feature type="non-terminal residue" evidence="4">
    <location>
        <position position="211"/>
    </location>
</feature>
<dbReference type="GO" id="GO:0016757">
    <property type="term" value="F:glycosyltransferase activity"/>
    <property type="evidence" value="ECO:0007669"/>
    <property type="project" value="UniProtKB-KW"/>
</dbReference>
<dbReference type="Pfam" id="PF17167">
    <property type="entry name" value="Glyco_hydro_94"/>
    <property type="match status" value="1"/>
</dbReference>
<comment type="caution">
    <text evidence="4">The sequence shown here is derived from an EMBL/GenBank/DDBJ whole genome shotgun (WGS) entry which is preliminary data.</text>
</comment>
<name>A0AAW9IVX2_CLOPF</name>
<sequence>EYIKSTGDYSILDEEVPYLEDEPLRDGEDERYTIVNQSRKNGSIYEHCLKAIDKGLRFGKHNIPLMGSGDWNDGMSTVGNKGEGESVWVGWFLYKILDGFKEICNYRKDNEKEEEYNTFQSFIQENLEKNAWDGGWYRRAYFDDGKPLGSRENDECKIDAIAQSWSIISNAGKSTRVKEAMEAVDKHLVDKDKGLIKLLAPPFDKSTLEPG</sequence>
<organism evidence="4 5">
    <name type="scientific">Clostridium perfringens</name>
    <dbReference type="NCBI Taxonomy" id="1502"/>
    <lineage>
        <taxon>Bacteria</taxon>
        <taxon>Bacillati</taxon>
        <taxon>Bacillota</taxon>
        <taxon>Clostridia</taxon>
        <taxon>Eubacteriales</taxon>
        <taxon>Clostridiaceae</taxon>
        <taxon>Clostridium</taxon>
    </lineage>
</organism>
<dbReference type="InterPro" id="IPR012341">
    <property type="entry name" value="6hp_glycosidase-like_sf"/>
</dbReference>
<evidence type="ECO:0000259" key="3">
    <source>
        <dbReference type="Pfam" id="PF17167"/>
    </source>
</evidence>
<evidence type="ECO:0000256" key="1">
    <source>
        <dbReference type="ARBA" id="ARBA00022676"/>
    </source>
</evidence>
<evidence type="ECO:0000256" key="2">
    <source>
        <dbReference type="ARBA" id="ARBA00022679"/>
    </source>
</evidence>
<feature type="non-terminal residue" evidence="4">
    <location>
        <position position="1"/>
    </location>
</feature>
<dbReference type="RefSeq" id="WP_416173770.1">
    <property type="nucleotide sequence ID" value="NZ_WNVG01000452.1"/>
</dbReference>
<dbReference type="GO" id="GO:0005975">
    <property type="term" value="P:carbohydrate metabolic process"/>
    <property type="evidence" value="ECO:0007669"/>
    <property type="project" value="InterPro"/>
</dbReference>
<dbReference type="PANTHER" id="PTHR37469:SF2">
    <property type="entry name" value="CELLOBIONIC ACID PHOSPHORYLASE"/>
    <property type="match status" value="1"/>
</dbReference>
<accession>A0AAW9IVX2</accession>
<keyword evidence="2" id="KW-0808">Transferase</keyword>
<keyword evidence="1" id="KW-0328">Glycosyltransferase</keyword>
<feature type="domain" description="Glycosyl hydrolase 94 catalytic" evidence="3">
    <location>
        <begin position="2"/>
        <end position="211"/>
    </location>
</feature>
<dbReference type="Gene3D" id="1.50.10.10">
    <property type="match status" value="1"/>
</dbReference>
<gene>
    <name evidence="4" type="ORF">GNF81_16700</name>
</gene>
<dbReference type="PANTHER" id="PTHR37469">
    <property type="entry name" value="CELLOBIONIC ACID PHOSPHORYLASE-RELATED"/>
    <property type="match status" value="1"/>
</dbReference>
<dbReference type="InterPro" id="IPR033432">
    <property type="entry name" value="GH94_catalytic"/>
</dbReference>